<proteinExistence type="predicted"/>
<feature type="region of interest" description="Disordered" evidence="1">
    <location>
        <begin position="99"/>
        <end position="147"/>
    </location>
</feature>
<name>A0AAU2JXD2_9ACTN</name>
<organism evidence="2">
    <name type="scientific">Streptomyces sp. NBC_00049</name>
    <dbReference type="NCBI Taxonomy" id="2903617"/>
    <lineage>
        <taxon>Bacteria</taxon>
        <taxon>Bacillati</taxon>
        <taxon>Actinomycetota</taxon>
        <taxon>Actinomycetes</taxon>
        <taxon>Kitasatosporales</taxon>
        <taxon>Streptomycetaceae</taxon>
        <taxon>Streptomyces</taxon>
    </lineage>
</organism>
<dbReference type="EMBL" id="CP108264">
    <property type="protein sequence ID" value="WTU77495.1"/>
    <property type="molecule type" value="Genomic_DNA"/>
</dbReference>
<protein>
    <submittedName>
        <fullName evidence="2">Uncharacterized protein</fullName>
    </submittedName>
</protein>
<dbReference type="AlphaFoldDB" id="A0AAU2JXD2"/>
<gene>
    <name evidence="2" type="ORF">OG327_31525</name>
</gene>
<sequence>MSQHLIDAVAVAWSGLGTDLLDGAPEALVTELTGGQHYPSKQMNDLIAPDGSPPLRMSVRERESGGLDWGYVLHEHGIEVISLREELRGPVVGWATDPRTRFSDHPALWPSTGPVPGRPPQPAPKLSTAKVVASAPAPSAAAPTARR</sequence>
<evidence type="ECO:0000256" key="1">
    <source>
        <dbReference type="SAM" id="MobiDB-lite"/>
    </source>
</evidence>
<reference evidence="2" key="1">
    <citation type="submission" date="2022-10" db="EMBL/GenBank/DDBJ databases">
        <title>The complete genomes of actinobacterial strains from the NBC collection.</title>
        <authorList>
            <person name="Joergensen T.S."/>
            <person name="Alvarez Arevalo M."/>
            <person name="Sterndorff E.B."/>
            <person name="Faurdal D."/>
            <person name="Vuksanovic O."/>
            <person name="Mourched A.-S."/>
            <person name="Charusanti P."/>
            <person name="Shaw S."/>
            <person name="Blin K."/>
            <person name="Weber T."/>
        </authorList>
    </citation>
    <scope>NUCLEOTIDE SEQUENCE</scope>
    <source>
        <strain evidence="2">NBC_00049</strain>
    </source>
</reference>
<evidence type="ECO:0000313" key="2">
    <source>
        <dbReference type="EMBL" id="WTU77495.1"/>
    </source>
</evidence>
<accession>A0AAU2JXD2</accession>
<feature type="compositionally biased region" description="Low complexity" evidence="1">
    <location>
        <begin position="127"/>
        <end position="147"/>
    </location>
</feature>